<feature type="domain" description="HTH cro/C1-type" evidence="1">
    <location>
        <begin position="11"/>
        <end position="66"/>
    </location>
</feature>
<dbReference type="EMBL" id="VFQC01000001">
    <property type="protein sequence ID" value="TQN30741.1"/>
    <property type="molecule type" value="Genomic_DNA"/>
</dbReference>
<name>A0A543NG27_9ACTN</name>
<gene>
    <name evidence="2" type="ORF">FHX37_0623</name>
</gene>
<reference evidence="2 3" key="1">
    <citation type="submission" date="2019-06" db="EMBL/GenBank/DDBJ databases">
        <title>Sequencing the genomes of 1000 actinobacteria strains.</title>
        <authorList>
            <person name="Klenk H.-P."/>
        </authorList>
    </citation>
    <scope>NUCLEOTIDE SEQUENCE [LARGE SCALE GENOMIC DNA]</scope>
    <source>
        <strain evidence="2 3">DSM 45015</strain>
    </source>
</reference>
<organism evidence="2 3">
    <name type="scientific">Haloactinospora alba</name>
    <dbReference type="NCBI Taxonomy" id="405555"/>
    <lineage>
        <taxon>Bacteria</taxon>
        <taxon>Bacillati</taxon>
        <taxon>Actinomycetota</taxon>
        <taxon>Actinomycetes</taxon>
        <taxon>Streptosporangiales</taxon>
        <taxon>Nocardiopsidaceae</taxon>
        <taxon>Haloactinospora</taxon>
    </lineage>
</organism>
<proteinExistence type="predicted"/>
<dbReference type="Pfam" id="PF01381">
    <property type="entry name" value="HTH_3"/>
    <property type="match status" value="1"/>
</dbReference>
<protein>
    <submittedName>
        <fullName evidence="2">DNA-binding Xre family transcriptional regulator</fullName>
    </submittedName>
</protein>
<accession>A0A543NG27</accession>
<dbReference type="InterPro" id="IPR001387">
    <property type="entry name" value="Cro/C1-type_HTH"/>
</dbReference>
<dbReference type="SMART" id="SM00530">
    <property type="entry name" value="HTH_XRE"/>
    <property type="match status" value="1"/>
</dbReference>
<dbReference type="PROSITE" id="PS50943">
    <property type="entry name" value="HTH_CROC1"/>
    <property type="match status" value="1"/>
</dbReference>
<dbReference type="RefSeq" id="WP_141921947.1">
    <property type="nucleotide sequence ID" value="NZ_VFQC01000001.1"/>
</dbReference>
<dbReference type="OrthoDB" id="9805856at2"/>
<evidence type="ECO:0000313" key="2">
    <source>
        <dbReference type="EMBL" id="TQN30741.1"/>
    </source>
</evidence>
<evidence type="ECO:0000259" key="1">
    <source>
        <dbReference type="PROSITE" id="PS50943"/>
    </source>
</evidence>
<dbReference type="CDD" id="cd00093">
    <property type="entry name" value="HTH_XRE"/>
    <property type="match status" value="1"/>
</dbReference>
<dbReference type="GO" id="GO:0003677">
    <property type="term" value="F:DNA binding"/>
    <property type="evidence" value="ECO:0007669"/>
    <property type="project" value="UniProtKB-KW"/>
</dbReference>
<dbReference type="Proteomes" id="UP000317422">
    <property type="component" value="Unassembled WGS sequence"/>
</dbReference>
<sequence>MPVLSLDSDALRRIRRERGLSQRQLAELIRSTSVEVSKWDRGVRPVQLATVGRLAIALEVHPMDLLTWAGGVE</sequence>
<dbReference type="Gene3D" id="1.10.260.40">
    <property type="entry name" value="lambda repressor-like DNA-binding domains"/>
    <property type="match status" value="1"/>
</dbReference>
<evidence type="ECO:0000313" key="3">
    <source>
        <dbReference type="Proteomes" id="UP000317422"/>
    </source>
</evidence>
<comment type="caution">
    <text evidence="2">The sequence shown here is derived from an EMBL/GenBank/DDBJ whole genome shotgun (WGS) entry which is preliminary data.</text>
</comment>
<dbReference type="SUPFAM" id="SSF47413">
    <property type="entry name" value="lambda repressor-like DNA-binding domains"/>
    <property type="match status" value="1"/>
</dbReference>
<keyword evidence="2" id="KW-0238">DNA-binding</keyword>
<dbReference type="InterPro" id="IPR010982">
    <property type="entry name" value="Lambda_DNA-bd_dom_sf"/>
</dbReference>
<dbReference type="AlphaFoldDB" id="A0A543NG27"/>
<keyword evidence="3" id="KW-1185">Reference proteome</keyword>